<sequence>MSQFEEFRRLAQELAEEETIRLLSFDVFAPVTAKKIEELETEKGIVLAPELKAFYLQTNGLQLRWAFKNNALAGPEGQQDWDYPLQQFREEEGCFFLLPIERLFSPSPYLQELLLPQEQIQFAGQALSLGQFYSQMYPLDAFSSYCIQAIYFGQAGAPLYFADEHGLHFEAAFPLSPAQYFQFVVQTKALTSARQAYLQAPSPPLNQWSKKDWTKLAQKHQLKQLLFEQQFPLAGQAGSDCSTIKSAAMRQRAEQSPAITEEEWQRILLAHQDFLRAGGAGGQWKMMQLMGQVFGAYQLGRELSKGQQAILDMRRLSSQLDLEELQMPYASFCGAWLKYLNFSEAQLQFSLFTDAMLEKAIFAEAQLAGSDFSRACLRGASFVNANLQGVDFELADLRGVDFRGAILTDARFPGAQLEGVLR</sequence>
<dbReference type="OrthoDB" id="1489597at2"/>
<evidence type="ECO:0000313" key="1">
    <source>
        <dbReference type="EMBL" id="EJF52017.1"/>
    </source>
</evidence>
<reference evidence="2" key="1">
    <citation type="journal article" date="2012" name="Stand. Genomic Sci.">
        <title>Permanent draft genome sequence of the gliding predator Saprospira grandis strain Sa g1 (= HR1).</title>
        <authorList>
            <person name="Mavromatis K."/>
            <person name="Chertkov O."/>
            <person name="Lapidus A."/>
            <person name="Nolan M."/>
            <person name="Lucas S."/>
            <person name="Tice H."/>
            <person name="Del Rio T.G."/>
            <person name="Cheng J.F."/>
            <person name="Han C."/>
            <person name="Tapia R."/>
            <person name="Bruce D."/>
            <person name="Goodwin L.A."/>
            <person name="Pitluck S."/>
            <person name="Huntemann M."/>
            <person name="Liolios K."/>
            <person name="Pagani I."/>
            <person name="Ivanova N."/>
            <person name="Mikhailova N."/>
            <person name="Pati A."/>
            <person name="Chen A."/>
            <person name="Palaniappan K."/>
            <person name="Land M."/>
            <person name="Brambilla E.M."/>
            <person name="Rohde M."/>
            <person name="Spring S."/>
            <person name="Goker M."/>
            <person name="Detter J.C."/>
            <person name="Bristow J."/>
            <person name="Eisen J.A."/>
            <person name="Markowitz V."/>
            <person name="Hugenholtz P."/>
            <person name="Kyrpides N.C."/>
            <person name="Klenk H.P."/>
            <person name="Woyke T."/>
        </authorList>
    </citation>
    <scope>NUCLEOTIDE SEQUENCE [LARGE SCALE GENOMIC DNA]</scope>
    <source>
        <strain evidence="2">DSM 2844</strain>
    </source>
</reference>
<dbReference type="RefSeq" id="WP_002656649.1">
    <property type="nucleotide sequence ID" value="NZ_JH719942.1"/>
</dbReference>
<dbReference type="Proteomes" id="UP000005113">
    <property type="component" value="Unassembled WGS sequence"/>
</dbReference>
<dbReference type="Gene3D" id="2.160.20.80">
    <property type="entry name" value="E3 ubiquitin-protein ligase SopA"/>
    <property type="match status" value="1"/>
</dbReference>
<dbReference type="HOGENOM" id="CLU_650344_0_0_10"/>
<dbReference type="InterPro" id="IPR051082">
    <property type="entry name" value="Pentapeptide-BTB/POZ_domain"/>
</dbReference>
<dbReference type="Pfam" id="PF00805">
    <property type="entry name" value="Pentapeptide"/>
    <property type="match status" value="2"/>
</dbReference>
<dbReference type="AlphaFoldDB" id="J0P3L8"/>
<dbReference type="SUPFAM" id="SSF160631">
    <property type="entry name" value="SMI1/KNR4-like"/>
    <property type="match status" value="1"/>
</dbReference>
<dbReference type="PANTHER" id="PTHR14136">
    <property type="entry name" value="BTB_POZ DOMAIN-CONTAINING PROTEIN KCTD9"/>
    <property type="match status" value="1"/>
</dbReference>
<evidence type="ECO:0000313" key="2">
    <source>
        <dbReference type="Proteomes" id="UP000005113"/>
    </source>
</evidence>
<dbReference type="EMBL" id="JH719942">
    <property type="protein sequence ID" value="EJF52017.1"/>
    <property type="molecule type" value="Genomic_DNA"/>
</dbReference>
<protein>
    <submittedName>
        <fullName evidence="1">Putative low-complexity protein</fullName>
    </submittedName>
</protein>
<dbReference type="InterPro" id="IPR001646">
    <property type="entry name" value="5peptide_repeat"/>
</dbReference>
<dbReference type="SUPFAM" id="SSF141571">
    <property type="entry name" value="Pentapeptide repeat-like"/>
    <property type="match status" value="1"/>
</dbReference>
<organism evidence="1 2">
    <name type="scientific">Saprospira grandis DSM 2844</name>
    <dbReference type="NCBI Taxonomy" id="694433"/>
    <lineage>
        <taxon>Bacteria</taxon>
        <taxon>Pseudomonadati</taxon>
        <taxon>Bacteroidota</taxon>
        <taxon>Saprospiria</taxon>
        <taxon>Saprospirales</taxon>
        <taxon>Saprospiraceae</taxon>
        <taxon>Saprospira</taxon>
    </lineage>
</organism>
<gene>
    <name evidence="1" type="ORF">SapgrDRAFT_0266</name>
</gene>
<name>J0P3L8_9BACT</name>
<proteinExistence type="predicted"/>
<accession>J0P3L8</accession>
<dbReference type="PANTHER" id="PTHR14136:SF17">
    <property type="entry name" value="BTB_POZ DOMAIN-CONTAINING PROTEIN KCTD9"/>
    <property type="match status" value="1"/>
</dbReference>
<dbReference type="InterPro" id="IPR037883">
    <property type="entry name" value="Knr4/Smi1-like_sf"/>
</dbReference>